<organism evidence="1 2">
    <name type="scientific">Thalassomonas viridans</name>
    <dbReference type="NCBI Taxonomy" id="137584"/>
    <lineage>
        <taxon>Bacteria</taxon>
        <taxon>Pseudomonadati</taxon>
        <taxon>Pseudomonadota</taxon>
        <taxon>Gammaproteobacteria</taxon>
        <taxon>Alteromonadales</taxon>
        <taxon>Colwelliaceae</taxon>
        <taxon>Thalassomonas</taxon>
    </lineage>
</organism>
<dbReference type="Proteomes" id="UP000032352">
    <property type="component" value="Chromosome pTvir"/>
</dbReference>
<protein>
    <submittedName>
        <fullName evidence="1">Uncharacterized protein</fullName>
    </submittedName>
</protein>
<name>A0AAE9ZCD7_9GAMM</name>
<accession>A0AAE9ZCD7</accession>
<reference evidence="1 2" key="2">
    <citation type="journal article" date="2022" name="Mar. Drugs">
        <title>Bioassay-Guided Fractionation Leads to the Detection of Cholic Acid Generated by the Rare Thalassomonas sp.</title>
        <authorList>
            <person name="Pheiffer F."/>
            <person name="Schneider Y.K."/>
            <person name="Hansen E.H."/>
            <person name="Andersen J.H."/>
            <person name="Isaksson J."/>
            <person name="Busche T."/>
            <person name="R C."/>
            <person name="Kalinowski J."/>
            <person name="Zyl L.V."/>
            <person name="Trindade M."/>
        </authorList>
    </citation>
    <scope>NUCLEOTIDE SEQUENCE [LARGE SCALE GENOMIC DNA]</scope>
    <source>
        <strain evidence="1 2">XOM25</strain>
    </source>
</reference>
<proteinExistence type="predicted"/>
<dbReference type="RefSeq" id="WP_044837592.1">
    <property type="nucleotide sequence ID" value="NZ_CP059734.1"/>
</dbReference>
<keyword evidence="2" id="KW-1185">Reference proteome</keyword>
<dbReference type="EMBL" id="CP059734">
    <property type="protein sequence ID" value="WDE09289.1"/>
    <property type="molecule type" value="Genomic_DNA"/>
</dbReference>
<gene>
    <name evidence="1" type="ORF">SG34_031495</name>
</gene>
<evidence type="ECO:0000313" key="1">
    <source>
        <dbReference type="EMBL" id="WDE09289.1"/>
    </source>
</evidence>
<sequence>MPYPEDLNKEDRASLDFLTGDNPNFEGVYWLTPQKLPQTDSYNCWGWAVNQNDFTAIPAWAEGCLEEINRLMKPKVYELTAPDDLNDAEFILWGTSINDVEHISVLLTYEDCNYSPR</sequence>
<reference evidence="1 2" key="1">
    <citation type="journal article" date="2015" name="Genome Announc.">
        <title>Draft Genome Sequences of Marine Isolates of Thalassomonas viridans and Thalassomonas actiniarum.</title>
        <authorList>
            <person name="Olonade I."/>
            <person name="van Zyl L.J."/>
            <person name="Trindade M."/>
        </authorList>
    </citation>
    <scope>NUCLEOTIDE SEQUENCE [LARGE SCALE GENOMIC DNA]</scope>
    <source>
        <strain evidence="1 2">XOM25</strain>
    </source>
</reference>
<dbReference type="KEGG" id="tvd:SG34_031495"/>
<dbReference type="AlphaFoldDB" id="A0AAE9ZCD7"/>
<evidence type="ECO:0000313" key="2">
    <source>
        <dbReference type="Proteomes" id="UP000032352"/>
    </source>
</evidence>